<dbReference type="EMBL" id="OV725083">
    <property type="protein sequence ID" value="CAH1407513.1"/>
    <property type="molecule type" value="Genomic_DNA"/>
</dbReference>
<gene>
    <name evidence="1" type="ORF">NEZAVI_LOCUS15212</name>
</gene>
<protein>
    <submittedName>
        <fullName evidence="1">Uncharacterized protein</fullName>
    </submittedName>
</protein>
<dbReference type="AlphaFoldDB" id="A0A9P0HTN2"/>
<proteinExistence type="predicted"/>
<accession>A0A9P0HTN2</accession>
<keyword evidence="2" id="KW-1185">Reference proteome</keyword>
<organism evidence="1 2">
    <name type="scientific">Nezara viridula</name>
    <name type="common">Southern green stink bug</name>
    <name type="synonym">Cimex viridulus</name>
    <dbReference type="NCBI Taxonomy" id="85310"/>
    <lineage>
        <taxon>Eukaryota</taxon>
        <taxon>Metazoa</taxon>
        <taxon>Ecdysozoa</taxon>
        <taxon>Arthropoda</taxon>
        <taxon>Hexapoda</taxon>
        <taxon>Insecta</taxon>
        <taxon>Pterygota</taxon>
        <taxon>Neoptera</taxon>
        <taxon>Paraneoptera</taxon>
        <taxon>Hemiptera</taxon>
        <taxon>Heteroptera</taxon>
        <taxon>Panheteroptera</taxon>
        <taxon>Pentatomomorpha</taxon>
        <taxon>Pentatomoidea</taxon>
        <taxon>Pentatomidae</taxon>
        <taxon>Pentatominae</taxon>
        <taxon>Nezara</taxon>
    </lineage>
</organism>
<evidence type="ECO:0000313" key="1">
    <source>
        <dbReference type="EMBL" id="CAH1407513.1"/>
    </source>
</evidence>
<evidence type="ECO:0000313" key="2">
    <source>
        <dbReference type="Proteomes" id="UP001152798"/>
    </source>
</evidence>
<sequence>MLLVPSLISPTLTTALCIRGQIEANHALLPMICLLYMEEALRAPLLRRVKADLHLLPAPIGWLLITGPRGIHFDSWTSGGHAPPMVAWDKNQDVPQ</sequence>
<name>A0A9P0HTN2_NEZVI</name>
<dbReference type="Proteomes" id="UP001152798">
    <property type="component" value="Chromosome 7"/>
</dbReference>
<reference evidence="1" key="1">
    <citation type="submission" date="2022-01" db="EMBL/GenBank/DDBJ databases">
        <authorList>
            <person name="King R."/>
        </authorList>
    </citation>
    <scope>NUCLEOTIDE SEQUENCE</scope>
</reference>